<organism evidence="2 3">
    <name type="scientific">Edaphobacter aggregans</name>
    <dbReference type="NCBI Taxonomy" id="570835"/>
    <lineage>
        <taxon>Bacteria</taxon>
        <taxon>Pseudomonadati</taxon>
        <taxon>Acidobacteriota</taxon>
        <taxon>Terriglobia</taxon>
        <taxon>Terriglobales</taxon>
        <taxon>Acidobacteriaceae</taxon>
        <taxon>Edaphobacter</taxon>
    </lineage>
</organism>
<keyword evidence="1" id="KW-0812">Transmembrane</keyword>
<dbReference type="AlphaFoldDB" id="A0A428MDH7"/>
<gene>
    <name evidence="2" type="ORF">EDE15_0399</name>
</gene>
<dbReference type="EMBL" id="RSDW01000001">
    <property type="protein sequence ID" value="RSL14929.1"/>
    <property type="molecule type" value="Genomic_DNA"/>
</dbReference>
<evidence type="ECO:0000313" key="3">
    <source>
        <dbReference type="Proteomes" id="UP000269669"/>
    </source>
</evidence>
<keyword evidence="3" id="KW-1185">Reference proteome</keyword>
<evidence type="ECO:0000256" key="1">
    <source>
        <dbReference type="SAM" id="Phobius"/>
    </source>
</evidence>
<keyword evidence="1" id="KW-1133">Transmembrane helix</keyword>
<accession>A0A428MDH7</accession>
<dbReference type="Proteomes" id="UP000269669">
    <property type="component" value="Unassembled WGS sequence"/>
</dbReference>
<keyword evidence="1" id="KW-0472">Membrane</keyword>
<name>A0A428MDH7_9BACT</name>
<protein>
    <submittedName>
        <fullName evidence="2">Uncharacterized protein</fullName>
    </submittedName>
</protein>
<comment type="caution">
    <text evidence="2">The sequence shown here is derived from an EMBL/GenBank/DDBJ whole genome shotgun (WGS) entry which is preliminary data.</text>
</comment>
<reference evidence="2 3" key="1">
    <citation type="submission" date="2018-12" db="EMBL/GenBank/DDBJ databases">
        <title>Sequencing of bacterial isolates from soil warming experiment in Harvard Forest, Massachusetts, USA.</title>
        <authorList>
            <person name="Deangelis K."/>
        </authorList>
    </citation>
    <scope>NUCLEOTIDE SEQUENCE [LARGE SCALE GENOMIC DNA]</scope>
    <source>
        <strain evidence="2 3">EB153</strain>
    </source>
</reference>
<feature type="transmembrane region" description="Helical" evidence="1">
    <location>
        <begin position="12"/>
        <end position="30"/>
    </location>
</feature>
<evidence type="ECO:0000313" key="2">
    <source>
        <dbReference type="EMBL" id="RSL14929.1"/>
    </source>
</evidence>
<feature type="transmembrane region" description="Helical" evidence="1">
    <location>
        <begin position="69"/>
        <end position="90"/>
    </location>
</feature>
<proteinExistence type="predicted"/>
<sequence>MSALPFSEWSLPSKIFIGSLGVGIISQILLERDLKSHNALPQWKLWQSNVGHLRRCLQTHKTLFPKSPLRILCIASLGLCLASLLIQFVLA</sequence>